<reference evidence="6" key="1">
    <citation type="submission" date="2009-02" db="EMBL/GenBank/DDBJ databases">
        <authorList>
            <person name="Fulton L."/>
            <person name="Clifton S."/>
            <person name="Fulton B."/>
            <person name="Xu J."/>
            <person name="Minx P."/>
            <person name="Pepin K.H."/>
            <person name="Johnson M."/>
            <person name="Bhonagiri V."/>
            <person name="Nash W.E."/>
            <person name="Mardis E.R."/>
            <person name="Wilson R.K."/>
        </authorList>
    </citation>
    <scope>NUCLEOTIDE SEQUENCE [LARGE SCALE GENOMIC DNA]</scope>
    <source>
        <strain evidence="6">DSM 15053</strain>
    </source>
</reference>
<comment type="similarity">
    <text evidence="2">Belongs to the bacterial solute-binding protein 2 family.</text>
</comment>
<dbReference type="PANTHER" id="PTHR46847">
    <property type="entry name" value="D-ALLOSE-BINDING PERIPLASMIC PROTEIN-RELATED"/>
    <property type="match status" value="1"/>
</dbReference>
<evidence type="ECO:0000256" key="2">
    <source>
        <dbReference type="ARBA" id="ARBA00007639"/>
    </source>
</evidence>
<dbReference type="SUPFAM" id="SSF53822">
    <property type="entry name" value="Periplasmic binding protein-like I"/>
    <property type="match status" value="1"/>
</dbReference>
<proteinExistence type="inferred from homology"/>
<dbReference type="OrthoDB" id="569491at2"/>
<reference evidence="6" key="2">
    <citation type="submission" date="2013-06" db="EMBL/GenBank/DDBJ databases">
        <title>Draft genome sequence of Clostridium hylemonae (DSM 15053).</title>
        <authorList>
            <person name="Sudarsanam P."/>
            <person name="Ley R."/>
            <person name="Guruge J."/>
            <person name="Turnbaugh P.J."/>
            <person name="Mahowald M."/>
            <person name="Liep D."/>
            <person name="Gordon J."/>
        </authorList>
    </citation>
    <scope>NUCLEOTIDE SEQUENCE</scope>
    <source>
        <strain evidence="6">DSM 15053</strain>
    </source>
</reference>
<name>C0C2G7_9FIRM</name>
<dbReference type="CDD" id="cd01536">
    <property type="entry name" value="PBP1_ABC_sugar_binding-like"/>
    <property type="match status" value="1"/>
</dbReference>
<dbReference type="eggNOG" id="COG1879">
    <property type="taxonomic scope" value="Bacteria"/>
</dbReference>
<dbReference type="GO" id="GO:0030313">
    <property type="term" value="C:cell envelope"/>
    <property type="evidence" value="ECO:0007669"/>
    <property type="project" value="UniProtKB-SubCell"/>
</dbReference>
<comment type="caution">
    <text evidence="6">The sequence shown here is derived from an EMBL/GenBank/DDBJ whole genome shotgun (WGS) entry which is preliminary data.</text>
</comment>
<feature type="chain" id="PRO_5039571308" evidence="4">
    <location>
        <begin position="37"/>
        <end position="356"/>
    </location>
</feature>
<dbReference type="Pfam" id="PF13407">
    <property type="entry name" value="Peripla_BP_4"/>
    <property type="match status" value="1"/>
</dbReference>
<accession>C0C2G7</accession>
<evidence type="ECO:0000313" key="7">
    <source>
        <dbReference type="Proteomes" id="UP000004893"/>
    </source>
</evidence>
<dbReference type="EMBL" id="ABYI02000023">
    <property type="protein sequence ID" value="EEG73591.1"/>
    <property type="molecule type" value="Genomic_DNA"/>
</dbReference>
<dbReference type="STRING" id="553973.CLOHYLEM_06273"/>
<dbReference type="InterPro" id="IPR025997">
    <property type="entry name" value="SBP_2_dom"/>
</dbReference>
<evidence type="ECO:0000256" key="3">
    <source>
        <dbReference type="ARBA" id="ARBA00022729"/>
    </source>
</evidence>
<dbReference type="AlphaFoldDB" id="C0C2G7"/>
<organism evidence="6 7">
    <name type="scientific">[Clostridium] hylemonae DSM 15053</name>
    <dbReference type="NCBI Taxonomy" id="553973"/>
    <lineage>
        <taxon>Bacteria</taxon>
        <taxon>Bacillati</taxon>
        <taxon>Bacillota</taxon>
        <taxon>Clostridia</taxon>
        <taxon>Lachnospirales</taxon>
        <taxon>Lachnospiraceae</taxon>
    </lineage>
</organism>
<protein>
    <submittedName>
        <fullName evidence="6">Sugar-binding domain protein</fullName>
    </submittedName>
</protein>
<feature type="domain" description="Periplasmic binding protein" evidence="5">
    <location>
        <begin position="67"/>
        <end position="324"/>
    </location>
</feature>
<comment type="subcellular location">
    <subcellularLocation>
        <location evidence="1">Cell envelope</location>
    </subcellularLocation>
</comment>
<dbReference type="GO" id="GO:0030246">
    <property type="term" value="F:carbohydrate binding"/>
    <property type="evidence" value="ECO:0007669"/>
    <property type="project" value="UniProtKB-ARBA"/>
</dbReference>
<gene>
    <name evidence="6" type="ORF">CLOHYLEM_06273</name>
</gene>
<dbReference type="PANTHER" id="PTHR46847:SF1">
    <property type="entry name" value="D-ALLOSE-BINDING PERIPLASMIC PROTEIN-RELATED"/>
    <property type="match status" value="1"/>
</dbReference>
<evidence type="ECO:0000256" key="4">
    <source>
        <dbReference type="SAM" id="SignalP"/>
    </source>
</evidence>
<evidence type="ECO:0000313" key="6">
    <source>
        <dbReference type="EMBL" id="EEG73591.1"/>
    </source>
</evidence>
<dbReference type="Gene3D" id="3.40.50.2300">
    <property type="match status" value="2"/>
</dbReference>
<keyword evidence="3 4" id="KW-0732">Signal</keyword>
<evidence type="ECO:0000259" key="5">
    <source>
        <dbReference type="Pfam" id="PF13407"/>
    </source>
</evidence>
<sequence>MIQAEMKKFIQRRKSMSKRLKSTAILLVIVSMLVCACSSGGGKADTEKTEKKTEDSGNKDKITVGATLSDFTISFQAAMYNELLDAQKEYDNIEFILQDGASDSALQVNQIETFITQGVDAILINAVSDAVEPSLKKAMEAGIPVFAVNRSITDENAYSYFIGANDTLSGEQMANCLLDMIEKDQMDSCNILYIQGVIGATYQTLRQGGFDSIMDEKGYDMGVNILERIPCKHDKETVISSIQNMLNKYPAGEIDAIVCEGPDDAVGALQAVQSAGRTELVGKIVGMDMPTEVWDAIKAGKIYGTVLQDPAEQCEVGIKTIETYFFGDKDSLKEKFIETDLPMVTSENVNDVTPSW</sequence>
<evidence type="ECO:0000256" key="1">
    <source>
        <dbReference type="ARBA" id="ARBA00004196"/>
    </source>
</evidence>
<feature type="signal peptide" evidence="4">
    <location>
        <begin position="1"/>
        <end position="36"/>
    </location>
</feature>
<dbReference type="HOGENOM" id="CLU_037628_3_2_9"/>
<keyword evidence="7" id="KW-1185">Reference proteome</keyword>
<dbReference type="Proteomes" id="UP000004893">
    <property type="component" value="Unassembled WGS sequence"/>
</dbReference>
<dbReference type="InterPro" id="IPR028082">
    <property type="entry name" value="Peripla_BP_I"/>
</dbReference>